<reference evidence="1" key="1">
    <citation type="journal article" date="2019" name="Sci. Rep.">
        <title>Draft genome of Tanacetum cinerariifolium, the natural source of mosquito coil.</title>
        <authorList>
            <person name="Yamashiro T."/>
            <person name="Shiraishi A."/>
            <person name="Satake H."/>
            <person name="Nakayama K."/>
        </authorList>
    </citation>
    <scope>NUCLEOTIDE SEQUENCE</scope>
</reference>
<name>A0A6L2LPX9_TANCI</name>
<comment type="caution">
    <text evidence="1">The sequence shown here is derived from an EMBL/GenBank/DDBJ whole genome shotgun (WGS) entry which is preliminary data.</text>
</comment>
<protein>
    <submittedName>
        <fullName evidence="1">Uncharacterized protein</fullName>
    </submittedName>
</protein>
<accession>A0A6L2LPX9</accession>
<proteinExistence type="predicted"/>
<evidence type="ECO:0000313" key="1">
    <source>
        <dbReference type="EMBL" id="GEU62512.1"/>
    </source>
</evidence>
<gene>
    <name evidence="1" type="ORF">Tci_034490</name>
</gene>
<sequence length="119" mass="14225">MWRFPSVPAYLECALSQNKRMSSFCTKTIHSHIDMSARWLLQRRRLAFRQGFGNCTTHNYCYVKRVGWGGKLVKESYPRVEKQGVQELMFEPWQQPVRNGFSDGYRWRKYSQKISSQEH</sequence>
<organism evidence="1">
    <name type="scientific">Tanacetum cinerariifolium</name>
    <name type="common">Dalmatian daisy</name>
    <name type="synonym">Chrysanthemum cinerariifolium</name>
    <dbReference type="NCBI Taxonomy" id="118510"/>
    <lineage>
        <taxon>Eukaryota</taxon>
        <taxon>Viridiplantae</taxon>
        <taxon>Streptophyta</taxon>
        <taxon>Embryophyta</taxon>
        <taxon>Tracheophyta</taxon>
        <taxon>Spermatophyta</taxon>
        <taxon>Magnoliopsida</taxon>
        <taxon>eudicotyledons</taxon>
        <taxon>Gunneridae</taxon>
        <taxon>Pentapetalae</taxon>
        <taxon>asterids</taxon>
        <taxon>campanulids</taxon>
        <taxon>Asterales</taxon>
        <taxon>Asteraceae</taxon>
        <taxon>Asteroideae</taxon>
        <taxon>Anthemideae</taxon>
        <taxon>Anthemidinae</taxon>
        <taxon>Tanacetum</taxon>
    </lineage>
</organism>
<dbReference type="EMBL" id="BKCJ010004687">
    <property type="protein sequence ID" value="GEU62512.1"/>
    <property type="molecule type" value="Genomic_DNA"/>
</dbReference>
<dbReference type="AlphaFoldDB" id="A0A6L2LPX9"/>